<dbReference type="PANTHER" id="PTHR11360">
    <property type="entry name" value="MONOCARBOXYLATE TRANSPORTER"/>
    <property type="match status" value="1"/>
</dbReference>
<dbReference type="GO" id="GO:0022857">
    <property type="term" value="F:transmembrane transporter activity"/>
    <property type="evidence" value="ECO:0007669"/>
    <property type="project" value="InterPro"/>
</dbReference>
<evidence type="ECO:0000259" key="6">
    <source>
        <dbReference type="PROSITE" id="PS50850"/>
    </source>
</evidence>
<evidence type="ECO:0000313" key="7">
    <source>
        <dbReference type="EMBL" id="RCW66830.1"/>
    </source>
</evidence>
<evidence type="ECO:0000256" key="5">
    <source>
        <dbReference type="SAM" id="Phobius"/>
    </source>
</evidence>
<dbReference type="InterPro" id="IPR020846">
    <property type="entry name" value="MFS_dom"/>
</dbReference>
<dbReference type="InterPro" id="IPR050327">
    <property type="entry name" value="Proton-linked_MCT"/>
</dbReference>
<organism evidence="7 8">
    <name type="scientific">Pseudorhodoferax soli</name>
    <dbReference type="NCBI Taxonomy" id="545864"/>
    <lineage>
        <taxon>Bacteria</taxon>
        <taxon>Pseudomonadati</taxon>
        <taxon>Pseudomonadota</taxon>
        <taxon>Betaproteobacteria</taxon>
        <taxon>Burkholderiales</taxon>
        <taxon>Comamonadaceae</taxon>
    </lineage>
</organism>
<dbReference type="InterPro" id="IPR011701">
    <property type="entry name" value="MFS"/>
</dbReference>
<feature type="transmembrane region" description="Helical" evidence="5">
    <location>
        <begin position="163"/>
        <end position="180"/>
    </location>
</feature>
<evidence type="ECO:0000256" key="2">
    <source>
        <dbReference type="ARBA" id="ARBA00022989"/>
    </source>
</evidence>
<evidence type="ECO:0000313" key="8">
    <source>
        <dbReference type="Proteomes" id="UP000252884"/>
    </source>
</evidence>
<reference evidence="7 8" key="1">
    <citation type="submission" date="2018-07" db="EMBL/GenBank/DDBJ databases">
        <title>Genomic Encyclopedia of Type Strains, Phase IV (KMG-IV): sequencing the most valuable type-strain genomes for metagenomic binning, comparative biology and taxonomic classification.</title>
        <authorList>
            <person name="Goeker M."/>
        </authorList>
    </citation>
    <scope>NUCLEOTIDE SEQUENCE [LARGE SCALE GENOMIC DNA]</scope>
    <source>
        <strain evidence="7 8">DSM 21634</strain>
    </source>
</reference>
<feature type="transmembrane region" description="Helical" evidence="5">
    <location>
        <begin position="135"/>
        <end position="157"/>
    </location>
</feature>
<dbReference type="Gene3D" id="1.20.1250.20">
    <property type="entry name" value="MFS general substrate transporter like domains"/>
    <property type="match status" value="2"/>
</dbReference>
<evidence type="ECO:0000256" key="1">
    <source>
        <dbReference type="ARBA" id="ARBA00022692"/>
    </source>
</evidence>
<dbReference type="SUPFAM" id="SSF103473">
    <property type="entry name" value="MFS general substrate transporter"/>
    <property type="match status" value="1"/>
</dbReference>
<comment type="caution">
    <text evidence="7">The sequence shown here is derived from an EMBL/GenBank/DDBJ whole genome shotgun (WGS) entry which is preliminary data.</text>
</comment>
<accession>A0A368XFS7</accession>
<keyword evidence="1 5" id="KW-0812">Transmembrane</keyword>
<sequence>MKIFYGWRMVGAGGGLQFLQAMLLQQAFGAYVAVLAEERGWSKTTLSGAAAMQSAESALLGPVLGWLVDRIGPRAMIRAGVVAFGIGFMLLSRIDSVGEFYMAVAVIAVGTSLSGYFPINVAVIRWFSRKRARALSAMNLGMAMGGLFVPIVAWSMLTYGWRATAFASGVVSIVVGWPLASMFRSRPEDHGATVDGDPAPPPPTAGAGTAPTAAPQREFTAREALRTRAFWLLGLGHGFALLVVTAVNVHAISHMKEGLGYSVAQAALVITLLTGAQIGGVLLGWLIGDRYDKRYLSAGCMLAHGVALLLLTYGHHATAMVAAFAVLHGMAWGLRGPLMQAIRADYFGRNAIGMILGLSTLIIAIGQVAGPLVAGVLVDLTGNYRAGFTVLALLAASGSLLFLFARKPS</sequence>
<feature type="transmembrane region" description="Helical" evidence="5">
    <location>
        <begin position="229"/>
        <end position="251"/>
    </location>
</feature>
<feature type="transmembrane region" description="Helical" evidence="5">
    <location>
        <begin position="317"/>
        <end position="334"/>
    </location>
</feature>
<dbReference type="EMBL" id="QPJK01000010">
    <property type="protein sequence ID" value="RCW66830.1"/>
    <property type="molecule type" value="Genomic_DNA"/>
</dbReference>
<dbReference type="Pfam" id="PF07690">
    <property type="entry name" value="MFS_1"/>
    <property type="match status" value="1"/>
</dbReference>
<dbReference type="InterPro" id="IPR036259">
    <property type="entry name" value="MFS_trans_sf"/>
</dbReference>
<dbReference type="PANTHER" id="PTHR11360:SF290">
    <property type="entry name" value="MONOCARBOXYLATE MFS PERMEASE"/>
    <property type="match status" value="1"/>
</dbReference>
<dbReference type="Proteomes" id="UP000252884">
    <property type="component" value="Unassembled WGS sequence"/>
</dbReference>
<gene>
    <name evidence="7" type="ORF">DES41_110195</name>
</gene>
<keyword evidence="2 5" id="KW-1133">Transmembrane helix</keyword>
<dbReference type="PROSITE" id="PS50850">
    <property type="entry name" value="MFS"/>
    <property type="match status" value="1"/>
</dbReference>
<feature type="transmembrane region" description="Helical" evidence="5">
    <location>
        <begin position="263"/>
        <end position="288"/>
    </location>
</feature>
<keyword evidence="8" id="KW-1185">Reference proteome</keyword>
<feature type="transmembrane region" description="Helical" evidence="5">
    <location>
        <begin position="75"/>
        <end position="94"/>
    </location>
</feature>
<dbReference type="AlphaFoldDB" id="A0A368XFS7"/>
<feature type="transmembrane region" description="Helical" evidence="5">
    <location>
        <begin position="384"/>
        <end position="405"/>
    </location>
</feature>
<protein>
    <submittedName>
        <fullName evidence="7">Sugar phosphate permease</fullName>
    </submittedName>
</protein>
<evidence type="ECO:0000256" key="4">
    <source>
        <dbReference type="SAM" id="MobiDB-lite"/>
    </source>
</evidence>
<dbReference type="RefSeq" id="WP_170168322.1">
    <property type="nucleotide sequence ID" value="NZ_QPJK01000010.1"/>
</dbReference>
<proteinExistence type="predicted"/>
<feature type="domain" description="Major facilitator superfamily (MFS) profile" evidence="6">
    <location>
        <begin position="6"/>
        <end position="409"/>
    </location>
</feature>
<feature type="transmembrane region" description="Helical" evidence="5">
    <location>
        <begin position="355"/>
        <end position="378"/>
    </location>
</feature>
<name>A0A368XFS7_9BURK</name>
<feature type="compositionally biased region" description="Low complexity" evidence="4">
    <location>
        <begin position="205"/>
        <end position="214"/>
    </location>
</feature>
<keyword evidence="3 5" id="KW-0472">Membrane</keyword>
<feature type="transmembrane region" description="Helical" evidence="5">
    <location>
        <begin position="295"/>
        <end position="311"/>
    </location>
</feature>
<evidence type="ECO:0000256" key="3">
    <source>
        <dbReference type="ARBA" id="ARBA00023136"/>
    </source>
</evidence>
<feature type="region of interest" description="Disordered" evidence="4">
    <location>
        <begin position="188"/>
        <end position="214"/>
    </location>
</feature>
<feature type="transmembrane region" description="Helical" evidence="5">
    <location>
        <begin position="100"/>
        <end position="123"/>
    </location>
</feature>